<dbReference type="AlphaFoldDB" id="A0A0N5A440"/>
<dbReference type="Proteomes" id="UP000038045">
    <property type="component" value="Unplaced"/>
</dbReference>
<accession>A0A0N5A440</accession>
<reference evidence="3" key="1">
    <citation type="submission" date="2017-02" db="UniProtKB">
        <authorList>
            <consortium name="WormBaseParasite"/>
        </authorList>
    </citation>
    <scope>IDENTIFICATION</scope>
</reference>
<evidence type="ECO:0000313" key="3">
    <source>
        <dbReference type="WBParaSite" id="PTRK_0001639200.2"/>
    </source>
</evidence>
<evidence type="ECO:0000256" key="1">
    <source>
        <dbReference type="SAM" id="Phobius"/>
    </source>
</evidence>
<keyword evidence="2" id="KW-1185">Reference proteome</keyword>
<keyword evidence="1" id="KW-0472">Membrane</keyword>
<dbReference type="WBParaSite" id="PTRK_0001639200.2">
    <property type="protein sequence ID" value="PTRK_0001639200.2"/>
    <property type="gene ID" value="PTRK_0001639200"/>
</dbReference>
<sequence>MLLIRQQSNSYIIASSIKENTHNEEKIFRRFITFISGNLRKRLKILIFKKFNKTIGNIFTLSYIIAIFLMNSAYVFCRAFLIFLLQVKIPFLVAYIIHSQIPSTLSSACLHSDAEVCFKQLFEKNTNICTDHQLHFQCKHYNFLDDCFTQKEVQCQPSIVGKAASSAYKKRRIQCQQQQLRSSNRRRHQLKSTIYRQNPPTDLQFISYIGYLQSICTTNNTNCTSDIFRHDIGKCEEDIKSKAPGSLKEANRHNLLRMKLQASSNLLQYSETKRDEECLLVRSALTDIFYLHQSYCLQTSITRCMCERLNFEYFCNISCSRLEVKSIPINQVLTWSDFEGRLRSAVSSWNRGFKIKKEKLFFIFIILFFITNF</sequence>
<feature type="transmembrane region" description="Helical" evidence="1">
    <location>
        <begin position="54"/>
        <end position="74"/>
    </location>
</feature>
<keyword evidence="1" id="KW-1133">Transmembrane helix</keyword>
<name>A0A0N5A440_PARTI</name>
<proteinExistence type="predicted"/>
<evidence type="ECO:0000313" key="2">
    <source>
        <dbReference type="Proteomes" id="UP000038045"/>
    </source>
</evidence>
<keyword evidence="1" id="KW-0812">Transmembrane</keyword>
<organism evidence="2 3">
    <name type="scientific">Parastrongyloides trichosuri</name>
    <name type="common">Possum-specific nematode worm</name>
    <dbReference type="NCBI Taxonomy" id="131310"/>
    <lineage>
        <taxon>Eukaryota</taxon>
        <taxon>Metazoa</taxon>
        <taxon>Ecdysozoa</taxon>
        <taxon>Nematoda</taxon>
        <taxon>Chromadorea</taxon>
        <taxon>Rhabditida</taxon>
        <taxon>Tylenchina</taxon>
        <taxon>Panagrolaimomorpha</taxon>
        <taxon>Strongyloidoidea</taxon>
        <taxon>Strongyloididae</taxon>
        <taxon>Parastrongyloides</taxon>
    </lineage>
</organism>
<protein>
    <submittedName>
        <fullName evidence="3">GDNF domain-containing protein</fullName>
    </submittedName>
</protein>